<dbReference type="Pfam" id="PF07277">
    <property type="entry name" value="SapC"/>
    <property type="match status" value="1"/>
</dbReference>
<protein>
    <submittedName>
        <fullName evidence="1">SapC</fullName>
    </submittedName>
</protein>
<sequence>MTKQQMIYDQVVPVSKERHGSLGVDTSFGYEFARGVRTVPIVAAEIPQAAREYAVVFAPTGNGNDVAPMAILSVREGEDLHLSNDGEWTARYIPAFLRRYPFVFANAGTANNFTLCIDESWGGCNRDGSGENLFDENGERTEFLNQLVQFNQDFQRSSQMTELFCSQLRELDLLDAKQAKLTSPEGTETRLTGFFIVDREKLKTLPGDKLEKLSRNGMLELLYAHLLSLHNLGVSTKSTQNLVTANS</sequence>
<dbReference type="OrthoDB" id="571283at2"/>
<dbReference type="InterPro" id="IPR010836">
    <property type="entry name" value="SapC"/>
</dbReference>
<proteinExistence type="predicted"/>
<accession>A0A5C6DYH5</accession>
<evidence type="ECO:0000313" key="2">
    <source>
        <dbReference type="Proteomes" id="UP000315471"/>
    </source>
</evidence>
<dbReference type="RefSeq" id="WP_146600116.1">
    <property type="nucleotide sequence ID" value="NZ_SJPY01000004.1"/>
</dbReference>
<comment type="caution">
    <text evidence="1">The sequence shown here is derived from an EMBL/GenBank/DDBJ whole genome shotgun (WGS) entry which is preliminary data.</text>
</comment>
<name>A0A5C6DYH5_9BACT</name>
<reference evidence="1 2" key="1">
    <citation type="submission" date="2019-02" db="EMBL/GenBank/DDBJ databases">
        <title>Deep-cultivation of Planctomycetes and their phenomic and genomic characterization uncovers novel biology.</title>
        <authorList>
            <person name="Wiegand S."/>
            <person name="Jogler M."/>
            <person name="Boedeker C."/>
            <person name="Pinto D."/>
            <person name="Vollmers J."/>
            <person name="Rivas-Marin E."/>
            <person name="Kohn T."/>
            <person name="Peeters S.H."/>
            <person name="Heuer A."/>
            <person name="Rast P."/>
            <person name="Oberbeckmann S."/>
            <person name="Bunk B."/>
            <person name="Jeske O."/>
            <person name="Meyerdierks A."/>
            <person name="Storesund J.E."/>
            <person name="Kallscheuer N."/>
            <person name="Luecker S."/>
            <person name="Lage O.M."/>
            <person name="Pohl T."/>
            <person name="Merkel B.J."/>
            <person name="Hornburger P."/>
            <person name="Mueller R.-W."/>
            <person name="Bruemmer F."/>
            <person name="Labrenz M."/>
            <person name="Spormann A.M."/>
            <person name="Op Den Camp H."/>
            <person name="Overmann J."/>
            <person name="Amann R."/>
            <person name="Jetten M.S.M."/>
            <person name="Mascher T."/>
            <person name="Medema M.H."/>
            <person name="Devos D.P."/>
            <person name="Kaster A.-K."/>
            <person name="Ovreas L."/>
            <person name="Rohde M."/>
            <person name="Galperin M.Y."/>
            <person name="Jogler C."/>
        </authorList>
    </citation>
    <scope>NUCLEOTIDE SEQUENCE [LARGE SCALE GENOMIC DNA]</scope>
    <source>
        <strain evidence="1 2">Q31b</strain>
    </source>
</reference>
<organism evidence="1 2">
    <name type="scientific">Novipirellula aureliae</name>
    <dbReference type="NCBI Taxonomy" id="2527966"/>
    <lineage>
        <taxon>Bacteria</taxon>
        <taxon>Pseudomonadati</taxon>
        <taxon>Planctomycetota</taxon>
        <taxon>Planctomycetia</taxon>
        <taxon>Pirellulales</taxon>
        <taxon>Pirellulaceae</taxon>
        <taxon>Novipirellula</taxon>
    </lineage>
</organism>
<dbReference type="Proteomes" id="UP000315471">
    <property type="component" value="Unassembled WGS sequence"/>
</dbReference>
<evidence type="ECO:0000313" key="1">
    <source>
        <dbReference type="EMBL" id="TWU41274.1"/>
    </source>
</evidence>
<dbReference type="AlphaFoldDB" id="A0A5C6DYH5"/>
<keyword evidence="2" id="KW-1185">Reference proteome</keyword>
<gene>
    <name evidence="1" type="ORF">Q31b_27130</name>
</gene>
<dbReference type="EMBL" id="SJPY01000004">
    <property type="protein sequence ID" value="TWU41274.1"/>
    <property type="molecule type" value="Genomic_DNA"/>
</dbReference>